<keyword evidence="1" id="KW-0812">Transmembrane</keyword>
<name>A0A8S1PHS6_9CILI</name>
<dbReference type="EMBL" id="CAJJDN010000078">
    <property type="protein sequence ID" value="CAD8102842.1"/>
    <property type="molecule type" value="Genomic_DNA"/>
</dbReference>
<dbReference type="InterPro" id="IPR006212">
    <property type="entry name" value="Furin_repeat"/>
</dbReference>
<dbReference type="PANTHER" id="PTHR11319">
    <property type="entry name" value="G PROTEIN-COUPLED RECEPTOR-RELATED"/>
    <property type="match status" value="1"/>
</dbReference>
<accession>A0A8S1PHS6</accession>
<feature type="transmembrane region" description="Helical" evidence="1">
    <location>
        <begin position="2361"/>
        <end position="2379"/>
    </location>
</feature>
<keyword evidence="3" id="KW-1185">Reference proteome</keyword>
<evidence type="ECO:0000313" key="3">
    <source>
        <dbReference type="Proteomes" id="UP000692954"/>
    </source>
</evidence>
<organism evidence="2 3">
    <name type="scientific">Paramecium sonneborni</name>
    <dbReference type="NCBI Taxonomy" id="65129"/>
    <lineage>
        <taxon>Eukaryota</taxon>
        <taxon>Sar</taxon>
        <taxon>Alveolata</taxon>
        <taxon>Ciliophora</taxon>
        <taxon>Intramacronucleata</taxon>
        <taxon>Oligohymenophorea</taxon>
        <taxon>Peniculida</taxon>
        <taxon>Parameciidae</taxon>
        <taxon>Paramecium</taxon>
    </lineage>
</organism>
<protein>
    <recommendedName>
        <fullName evidence="4">Transmembrane protein</fullName>
    </recommendedName>
</protein>
<evidence type="ECO:0000313" key="2">
    <source>
        <dbReference type="EMBL" id="CAD8102842.1"/>
    </source>
</evidence>
<evidence type="ECO:0000256" key="1">
    <source>
        <dbReference type="SAM" id="Phobius"/>
    </source>
</evidence>
<reference evidence="2" key="1">
    <citation type="submission" date="2021-01" db="EMBL/GenBank/DDBJ databases">
        <authorList>
            <consortium name="Genoscope - CEA"/>
            <person name="William W."/>
        </authorList>
    </citation>
    <scope>NUCLEOTIDE SEQUENCE</scope>
</reference>
<dbReference type="CDD" id="cd00064">
    <property type="entry name" value="FU"/>
    <property type="match status" value="1"/>
</dbReference>
<feature type="transmembrane region" description="Helical" evidence="1">
    <location>
        <begin position="2632"/>
        <end position="2652"/>
    </location>
</feature>
<dbReference type="OrthoDB" id="77931at2759"/>
<dbReference type="Proteomes" id="UP000692954">
    <property type="component" value="Unassembled WGS sequence"/>
</dbReference>
<feature type="transmembrane region" description="Helical" evidence="1">
    <location>
        <begin position="2511"/>
        <end position="2531"/>
    </location>
</feature>
<proteinExistence type="predicted"/>
<evidence type="ECO:0008006" key="4">
    <source>
        <dbReference type="Google" id="ProtNLM"/>
    </source>
</evidence>
<keyword evidence="1" id="KW-1133">Transmembrane helix</keyword>
<feature type="transmembrane region" description="Helical" evidence="1">
    <location>
        <begin position="2556"/>
        <end position="2581"/>
    </location>
</feature>
<feature type="transmembrane region" description="Helical" evidence="1">
    <location>
        <begin position="2468"/>
        <end position="2490"/>
    </location>
</feature>
<dbReference type="PANTHER" id="PTHR11319:SF35">
    <property type="entry name" value="OUTER MEMBRANE PROTEIN PMPC-RELATED"/>
    <property type="match status" value="1"/>
</dbReference>
<gene>
    <name evidence="2" type="ORF">PSON_ATCC_30995.1.T0780227</name>
</gene>
<comment type="caution">
    <text evidence="2">The sequence shown here is derived from an EMBL/GenBank/DDBJ whole genome shotgun (WGS) entry which is preliminary data.</text>
</comment>
<feature type="transmembrane region" description="Helical" evidence="1">
    <location>
        <begin position="2664"/>
        <end position="2686"/>
    </location>
</feature>
<keyword evidence="1" id="KW-0472">Membrane</keyword>
<sequence>MLFVFFSQLIVSKTFEIIDLQQQYQIYKDQIDFSNLQFKINTVLMYGIWSKYNPLSPIAKIGPVGQFESNCYLIHYAMSIQNENINLIYYDCLYYIERTILKTIEFVNEDNNQNKFEIQIDNKKYENFWHLCQIIMMPLKKKFELIIFNQEETLLHQILDINLPFKDQNLELIFGSSLIVNNSYIYSKKPGSKFATFPGFLKVNRIEIFISFSELNLETQAKQSLGSFLECKCIQDSLYQLSNWDLYSFSQQSYISEKTNCDSFQFYGWLRVNNIGYIPQEIYFQIIKISSQFHSIILADENLSPFQFIYKLSSSMHSIILTTYSYTFPFVNIDFSENPFLFTDEIDVFNKVQLWHKLSVNLLRDELQISITFYDGSNVIIKNIKRDVQQFHLNKFKVNYGNLLNQNNSIVNIQARNFVFSNCQYPIDKLNCHQSCQECDGPTQFNCLSCSKNSKRIYLIDQKICICPSDLIDTGEECKSYQDLGFQLIQDETINRVICPYGYFIIDGECYQCPSIINSQRIKCLNCILNPKTWFEQPLCNEDVSINKIGQTAYYYYYSNIQYFFDGFEINVCPMDYCDINIINDFILDISVQVSFEFIWIINQKTSYAYQCAEKCYNCEFKEFGVSCKKCPVEYTLSDGKCQDVSCNIPYYMTMYGRCKKCSIINCKYCFEYQKNDLTKCTLYHDFQAFNSDEFIDVGCALCNDDFIFDFTLSSCIQRKQNIQNCLRSYVNLQNQDICTLSSNHDFLIALEINNCQEFIENCLQCIQTPEYIIKCIVCVFGYASTLENGNCMQINLEIQNFKIITQCQSIYYDGYVQLIQSFMMSFLPDKYLYPYNGDQYFDIQVLQCDDGWILKPFTQFCIKDCSSDCLQCENNNLQSDCRVCSLNQFQQPLINQYLGQCYQCPRLCKICQLTPQETENNNFTLIQNQNLLYQRQCIMPQQTMNVQLNIELLIAKQCFDQNCNQIFLFETIIQECILQNLINVAKFNQFQIDYYNQMGQNQLILQYKFNFTNICIGYNGLTFINELKQQIQSLQFIKMIAMSNNSPYLHLFSSIIITNFDSIDLQNFNLKIYKSFINIQNNNKAVEFSLTNIIIENNEYIDLETLCYAVLFSNINFKNVSFINTNILNSSILNFEVMKLNGSIHIQQLQFIKSIISNSILFQFLDDEFQIQIENLIIQECQFYNSTIFWFNSNQNAKSKFIFNNLIVKDSELYNSTIYYNYFSFDLIISNIMIQQNTFDQSIIFSSNQQINFQSALIQNNTFLSSDLLQSYPFQEKLFYIKDLIIQNNILENSTIIKINKNLQLINVSLILIDFELNTNYRYSSINQKSALFQITCLNLIIKNFNIINTNYFRIFYILDTNQIEVDNLIYKNTQIPKRIPIFMECQQQIYENNQLLLVLGSYQIRMQNFLIQSQSSIDLALIQIISKFQILNSQNSIIYIYNMEFFGNVQLQLKESSFQSLLIISIEQQVEIILDNILFFENMFHSQTQENQQAACLLYVFSKVGDVKIMKLTSKNNAITNSSNTFILINSNSILISNMVVENHNFLNVFIWQKYYQLNITSNYNQDEINQIIIQTFQIQNIGGVAKLDTNKFRCINSTFQNIIAISSFIFDITLQGNGFVLLYEIEVINIQNNLNSQSKSSGCITIKPQNSQMNIDIQKIKFSNVYSRSSSSIFTIAYSIFSSSITIKDIIIENCFSLINSVMNLRFQPQEKIQNQIKLEGLRITQQETNLMNYLSKIIPLSIEEITEMNNDENSLIIITECFVEIKDLIIQGVYLYPILKFKNAPYLLLQNSFFQDIQIVFTQNVVSFSQSRNQKSIVLLKSVTISKISAFQLNIENFIQNQIDQYFITNCEGIQKQKVKDQSKSLIELFLKQIEYYSSNSFTSLIYFKNNYYQNKFILESININLIECLKCEKGLIQFELQNFNLINIKDIICQENNIKDYGCLNLQQEQFNQNKILIQNSNFINNKGGQGVAIFAKNTAITIQQCKIILNQALKQGGGLFFEYSSFKIKQTTILQNFAKEGGGIFISGDSNLNEKNFIQSFLLFNQAEKLSNNVFETPSHISLRINSYELKSDIFFNDFQDQSRILKLKPYYTIEQGKKCLKNYLMIPSNQQISKFKLVLPKVGEVFPYIKEFNLQFKNSRNEFLLGLNNSSCIISSQVISLSSNKILHSYENTTISYNIKNNYFDLSQLSFIFDPYLNNENYLNIKFTCLTQQSKKKLKYLVYAKSFLCQLGEFYANQTCQECQSSQGYYSVNYNATKCSIFDKTKFSKITSNSMSLLQGYWRPHILSDQTEECYKNLKVCIGGFSVGNDLCAQGYVGGLCEGCDYYDLSGNGQFYKNFQNFECFRCNTLIDSIFLLIITFLWAILSIVFTLRSLDKSNNLFSSLNLTKKHSNIIYKLNQDYTSILIKMFLNYLWVFSMIFTFNLKFSFSFNIVDQISNTSYSISNNLDCFLTSIQEVELIYSRIILMIIFIIGQLFLILIGYKIFSIIIHRSFDQSIITNTLLYLYVYNYGGLIKMLCSVISIRKIADIEYISGDVTLLFGSENHRKWMYLFIIPFLLIFGFTIPFSLFILLYTQKNKLQKTKFRKHICYLYNEYDKNRYYWKQLNQYLTIKYKPYILGNLNSLDLLAVQICQIALFIAVVKFVGDSEDQTISQYISQIFIAWLLISLCYLFIIKIIYSYKKKYKTVLIKIVYEFFKFINENSILTDYFKRKLMNEKQKENKLIANMKKIRQYLIIKQRAQQMWTSSLQSPQQSLFRTDLIKQQ</sequence>
<feature type="transmembrane region" description="Helical" evidence="1">
    <location>
        <begin position="2412"/>
        <end position="2432"/>
    </location>
</feature>